<dbReference type="CDD" id="cd03293">
    <property type="entry name" value="ABC_NrtD_SsuB_transporters"/>
    <property type="match status" value="1"/>
</dbReference>
<proteinExistence type="predicted"/>
<dbReference type="Gene3D" id="3.40.50.300">
    <property type="entry name" value="P-loop containing nucleotide triphosphate hydrolases"/>
    <property type="match status" value="1"/>
</dbReference>
<dbReference type="Pfam" id="PF00005">
    <property type="entry name" value="ABC_tran"/>
    <property type="match status" value="1"/>
</dbReference>
<dbReference type="EMBL" id="FWWT01000020">
    <property type="protein sequence ID" value="SMB92110.1"/>
    <property type="molecule type" value="Genomic_DNA"/>
</dbReference>
<evidence type="ECO:0000313" key="6">
    <source>
        <dbReference type="Proteomes" id="UP000192731"/>
    </source>
</evidence>
<evidence type="ECO:0000259" key="4">
    <source>
        <dbReference type="PROSITE" id="PS50893"/>
    </source>
</evidence>
<keyword evidence="3 5" id="KW-0067">ATP-binding</keyword>
<organism evidence="5 6">
    <name type="scientific">Desulfonispora thiosulfatigenes DSM 11270</name>
    <dbReference type="NCBI Taxonomy" id="656914"/>
    <lineage>
        <taxon>Bacteria</taxon>
        <taxon>Bacillati</taxon>
        <taxon>Bacillota</taxon>
        <taxon>Clostridia</taxon>
        <taxon>Eubacteriales</taxon>
        <taxon>Peptococcaceae</taxon>
        <taxon>Desulfonispora</taxon>
    </lineage>
</organism>
<dbReference type="RefSeq" id="WP_084053506.1">
    <property type="nucleotide sequence ID" value="NZ_FWWT01000020.1"/>
</dbReference>
<dbReference type="InterPro" id="IPR017871">
    <property type="entry name" value="ABC_transporter-like_CS"/>
</dbReference>
<dbReference type="PANTHER" id="PTHR42788">
    <property type="entry name" value="TAURINE IMPORT ATP-BINDING PROTEIN-RELATED"/>
    <property type="match status" value="1"/>
</dbReference>
<dbReference type="InterPro" id="IPR027417">
    <property type="entry name" value="P-loop_NTPase"/>
</dbReference>
<dbReference type="Proteomes" id="UP000192731">
    <property type="component" value="Unassembled WGS sequence"/>
</dbReference>
<dbReference type="AlphaFoldDB" id="A0A1W1VFV4"/>
<evidence type="ECO:0000256" key="1">
    <source>
        <dbReference type="ARBA" id="ARBA00022448"/>
    </source>
</evidence>
<dbReference type="OrthoDB" id="9801958at2"/>
<accession>A0A1W1VFV4</accession>
<keyword evidence="1" id="KW-0813">Transport</keyword>
<evidence type="ECO:0000313" key="5">
    <source>
        <dbReference type="EMBL" id="SMB92110.1"/>
    </source>
</evidence>
<dbReference type="GO" id="GO:0016887">
    <property type="term" value="F:ATP hydrolysis activity"/>
    <property type="evidence" value="ECO:0007669"/>
    <property type="project" value="InterPro"/>
</dbReference>
<dbReference type="STRING" id="656914.SAMN00017405_1902"/>
<dbReference type="PANTHER" id="PTHR42788:SF21">
    <property type="entry name" value="ABC TRANSPORTER ATP-BINDING PROTEIN"/>
    <property type="match status" value="1"/>
</dbReference>
<keyword evidence="2" id="KW-0547">Nucleotide-binding</keyword>
<reference evidence="5 6" key="1">
    <citation type="submission" date="2017-04" db="EMBL/GenBank/DDBJ databases">
        <authorList>
            <person name="Afonso C.L."/>
            <person name="Miller P.J."/>
            <person name="Scott M.A."/>
            <person name="Spackman E."/>
            <person name="Goraichik I."/>
            <person name="Dimitrov K.M."/>
            <person name="Suarez D.L."/>
            <person name="Swayne D.E."/>
        </authorList>
    </citation>
    <scope>NUCLEOTIDE SEQUENCE [LARGE SCALE GENOMIC DNA]</scope>
    <source>
        <strain evidence="5 6">DSM 11270</strain>
    </source>
</reference>
<feature type="domain" description="ABC transporter" evidence="4">
    <location>
        <begin position="4"/>
        <end position="235"/>
    </location>
</feature>
<gene>
    <name evidence="5" type="ORF">SAMN00017405_1902</name>
</gene>
<sequence length="257" mass="29123">MSKIFLDNVSLTYYTYSSEVHALKDLSLKVNQGEFIGIVGPSGSGKSTLLSLVAGLLKPTKGNVYINGKEITGVSKEINYMLQQDYLFGWRTILENCLIGPEIQGLNINDAKKKVINLLETYGLKDFIHHYPNQLSGGMRQRVALVRTLATNPSILLLDEPFSALDYQTRLMIEDEVSTILRNEGKTVLLVTHDISEAIAMCDKIVVLSNRPAHIQAEHEVVFDRENLSNFKIRELPKFHEYFNTIWKELHKDDKVI</sequence>
<dbReference type="InterPro" id="IPR003593">
    <property type="entry name" value="AAA+_ATPase"/>
</dbReference>
<evidence type="ECO:0000256" key="2">
    <source>
        <dbReference type="ARBA" id="ARBA00022741"/>
    </source>
</evidence>
<dbReference type="InterPro" id="IPR050166">
    <property type="entry name" value="ABC_transporter_ATP-bind"/>
</dbReference>
<dbReference type="PROSITE" id="PS50893">
    <property type="entry name" value="ABC_TRANSPORTER_2"/>
    <property type="match status" value="1"/>
</dbReference>
<dbReference type="SMART" id="SM00382">
    <property type="entry name" value="AAA"/>
    <property type="match status" value="1"/>
</dbReference>
<name>A0A1W1VFV4_DESTI</name>
<dbReference type="GO" id="GO:0005524">
    <property type="term" value="F:ATP binding"/>
    <property type="evidence" value="ECO:0007669"/>
    <property type="project" value="UniProtKB-KW"/>
</dbReference>
<dbReference type="InterPro" id="IPR003439">
    <property type="entry name" value="ABC_transporter-like_ATP-bd"/>
</dbReference>
<keyword evidence="6" id="KW-1185">Reference proteome</keyword>
<dbReference type="SUPFAM" id="SSF52540">
    <property type="entry name" value="P-loop containing nucleoside triphosphate hydrolases"/>
    <property type="match status" value="1"/>
</dbReference>
<dbReference type="PROSITE" id="PS00211">
    <property type="entry name" value="ABC_TRANSPORTER_1"/>
    <property type="match status" value="1"/>
</dbReference>
<protein>
    <submittedName>
        <fullName evidence="5">NitT/TauT family transport system ATP-binding protein</fullName>
    </submittedName>
</protein>
<evidence type="ECO:0000256" key="3">
    <source>
        <dbReference type="ARBA" id="ARBA00022840"/>
    </source>
</evidence>